<keyword evidence="2" id="KW-0479">Metal-binding</keyword>
<name>A0A7T2LLF6_9SPHN</name>
<comment type="cofactor">
    <cofactor evidence="6">
        <name>Zn(2+)</name>
        <dbReference type="ChEBI" id="CHEBI:29105"/>
    </cofactor>
    <text evidence="6">Binds 1 zinc ion per subunit.</text>
</comment>
<dbReference type="SUPFAM" id="SSF50156">
    <property type="entry name" value="PDZ domain-like"/>
    <property type="match status" value="1"/>
</dbReference>
<dbReference type="PANTHER" id="PTHR22726">
    <property type="entry name" value="METALLOENDOPEPTIDASE OMA1"/>
    <property type="match status" value="1"/>
</dbReference>
<evidence type="ECO:0000256" key="1">
    <source>
        <dbReference type="ARBA" id="ARBA00022670"/>
    </source>
</evidence>
<dbReference type="RefSeq" id="WP_200970972.1">
    <property type="nucleotide sequence ID" value="NZ_CP065592.1"/>
</dbReference>
<keyword evidence="10" id="KW-1185">Reference proteome</keyword>
<dbReference type="GO" id="GO:0004222">
    <property type="term" value="F:metalloendopeptidase activity"/>
    <property type="evidence" value="ECO:0007669"/>
    <property type="project" value="InterPro"/>
</dbReference>
<dbReference type="InterPro" id="IPR036034">
    <property type="entry name" value="PDZ_sf"/>
</dbReference>
<dbReference type="EMBL" id="CP065592">
    <property type="protein sequence ID" value="QPQ54446.1"/>
    <property type="molecule type" value="Genomic_DNA"/>
</dbReference>
<keyword evidence="5 6" id="KW-0482">Metalloprotease</keyword>
<evidence type="ECO:0000313" key="10">
    <source>
        <dbReference type="Proteomes" id="UP000594873"/>
    </source>
</evidence>
<dbReference type="AlphaFoldDB" id="A0A7T2LLF6"/>
<dbReference type="PROSITE" id="PS50106">
    <property type="entry name" value="PDZ"/>
    <property type="match status" value="1"/>
</dbReference>
<dbReference type="InterPro" id="IPR001915">
    <property type="entry name" value="Peptidase_M48"/>
</dbReference>
<keyword evidence="1 6" id="KW-0645">Protease</keyword>
<dbReference type="GO" id="GO:0046872">
    <property type="term" value="F:metal ion binding"/>
    <property type="evidence" value="ECO:0007669"/>
    <property type="project" value="UniProtKB-KW"/>
</dbReference>
<dbReference type="Proteomes" id="UP000594873">
    <property type="component" value="Chromosome"/>
</dbReference>
<evidence type="ECO:0000256" key="7">
    <source>
        <dbReference type="SAM" id="SignalP"/>
    </source>
</evidence>
<evidence type="ECO:0000256" key="4">
    <source>
        <dbReference type="ARBA" id="ARBA00022833"/>
    </source>
</evidence>
<dbReference type="CDD" id="cd07342">
    <property type="entry name" value="M48C_Oma1_like"/>
    <property type="match status" value="1"/>
</dbReference>
<evidence type="ECO:0000256" key="3">
    <source>
        <dbReference type="ARBA" id="ARBA00022801"/>
    </source>
</evidence>
<dbReference type="Pfam" id="PF00595">
    <property type="entry name" value="PDZ"/>
    <property type="match status" value="1"/>
</dbReference>
<evidence type="ECO:0000313" key="9">
    <source>
        <dbReference type="EMBL" id="QPQ54446.1"/>
    </source>
</evidence>
<sequence>MPKLLSFLALLALAAPLRAEEPGAPLRALQALDQRVATIGHRIALANREICPKVEPVPGFSIHALDQYDPKARKIVAATFGFTDTPVVLLVAPGSAAERAGLKVGDRIAAMAGQTLAAAPSKKRSYARIKAFEERLESLLAQGPVDLIIAGDGQARTITLQPETGCASRVQLIPARRLNASADGTYAQLTTGIVAFAKNDDELALIVAHEMAHNILGHRARLDAQNVSRGLLKTFDGSAGKIKVTEKEADYLALYLMARAGFDIGAAPGFWDRYGRAMGPGFLSDGTHPGRGARMEAAKRAIAEIQAKQAAGQPLVPELPVTAS</sequence>
<feature type="domain" description="PDZ" evidence="8">
    <location>
        <begin position="80"/>
        <end position="116"/>
    </location>
</feature>
<keyword evidence="7" id="KW-0732">Signal</keyword>
<accession>A0A7T2LLF6</accession>
<evidence type="ECO:0000256" key="6">
    <source>
        <dbReference type="RuleBase" id="RU003983"/>
    </source>
</evidence>
<evidence type="ECO:0000256" key="5">
    <source>
        <dbReference type="ARBA" id="ARBA00023049"/>
    </source>
</evidence>
<reference evidence="9 10" key="1">
    <citation type="submission" date="2020-11" db="EMBL/GenBank/DDBJ databases">
        <title>Genome seq and assembly of Sphingosinicella sp.</title>
        <authorList>
            <person name="Chhetri G."/>
        </authorList>
    </citation>
    <scope>NUCLEOTIDE SEQUENCE [LARGE SCALE GENOMIC DNA]</scope>
    <source>
        <strain evidence="9 10">UDD2</strain>
    </source>
</reference>
<evidence type="ECO:0000259" key="8">
    <source>
        <dbReference type="PROSITE" id="PS50106"/>
    </source>
</evidence>
<proteinExistence type="inferred from homology"/>
<keyword evidence="4 6" id="KW-0862">Zinc</keyword>
<dbReference type="KEGG" id="sflv:IC614_08855"/>
<dbReference type="GO" id="GO:0016020">
    <property type="term" value="C:membrane"/>
    <property type="evidence" value="ECO:0007669"/>
    <property type="project" value="TreeGrafter"/>
</dbReference>
<organism evidence="9 10">
    <name type="scientific">Allosphingosinicella flava</name>
    <dbReference type="NCBI Taxonomy" id="2771430"/>
    <lineage>
        <taxon>Bacteria</taxon>
        <taxon>Pseudomonadati</taxon>
        <taxon>Pseudomonadota</taxon>
        <taxon>Alphaproteobacteria</taxon>
        <taxon>Sphingomonadales</taxon>
        <taxon>Sphingomonadaceae</taxon>
        <taxon>Allosphingosinicella</taxon>
    </lineage>
</organism>
<evidence type="ECO:0000256" key="2">
    <source>
        <dbReference type="ARBA" id="ARBA00022723"/>
    </source>
</evidence>
<dbReference type="Gene3D" id="2.30.42.10">
    <property type="match status" value="1"/>
</dbReference>
<dbReference type="Pfam" id="PF01435">
    <property type="entry name" value="Peptidase_M48"/>
    <property type="match status" value="1"/>
</dbReference>
<dbReference type="PANTHER" id="PTHR22726:SF1">
    <property type="entry name" value="METALLOENDOPEPTIDASE OMA1, MITOCHONDRIAL"/>
    <property type="match status" value="1"/>
</dbReference>
<gene>
    <name evidence="9" type="ORF">IC614_08855</name>
</gene>
<keyword evidence="3 6" id="KW-0378">Hydrolase</keyword>
<feature type="signal peptide" evidence="7">
    <location>
        <begin position="1"/>
        <end position="19"/>
    </location>
</feature>
<dbReference type="GO" id="GO:0051603">
    <property type="term" value="P:proteolysis involved in protein catabolic process"/>
    <property type="evidence" value="ECO:0007669"/>
    <property type="project" value="TreeGrafter"/>
</dbReference>
<dbReference type="InterPro" id="IPR001478">
    <property type="entry name" value="PDZ"/>
</dbReference>
<feature type="chain" id="PRO_5032965044" evidence="7">
    <location>
        <begin position="20"/>
        <end position="324"/>
    </location>
</feature>
<comment type="similarity">
    <text evidence="6">Belongs to the peptidase M48 family.</text>
</comment>
<protein>
    <submittedName>
        <fullName evidence="9">Peptidase M48, Ste24p</fullName>
    </submittedName>
</protein>
<dbReference type="InterPro" id="IPR051156">
    <property type="entry name" value="Mito/Outer_Membr_Metalloprot"/>
</dbReference>